<name>A0ABU1T6X4_9SPHI</name>
<evidence type="ECO:0000256" key="2">
    <source>
        <dbReference type="ARBA" id="ARBA00023125"/>
    </source>
</evidence>
<comment type="caution">
    <text evidence="5">The sequence shown here is derived from an EMBL/GenBank/DDBJ whole genome shotgun (WGS) entry which is preliminary data.</text>
</comment>
<dbReference type="PANTHER" id="PTHR43280">
    <property type="entry name" value="ARAC-FAMILY TRANSCRIPTIONAL REGULATOR"/>
    <property type="match status" value="1"/>
</dbReference>
<dbReference type="InterPro" id="IPR009057">
    <property type="entry name" value="Homeodomain-like_sf"/>
</dbReference>
<evidence type="ECO:0000259" key="4">
    <source>
        <dbReference type="PROSITE" id="PS01124"/>
    </source>
</evidence>
<dbReference type="PROSITE" id="PS01124">
    <property type="entry name" value="HTH_ARAC_FAMILY_2"/>
    <property type="match status" value="1"/>
</dbReference>
<dbReference type="PANTHER" id="PTHR43280:SF27">
    <property type="entry name" value="TRANSCRIPTIONAL REGULATOR MTLR"/>
    <property type="match status" value="1"/>
</dbReference>
<sequence length="296" mass="33787">MKPHLLKVSAGPAQSFSVRQDLVPCINNRWHYHPEVELIHFKKGGGTQFIGDNIRQFKAGDIVMVGAYLPHYWRFDDSHFSQANSAEVDIRVAHFSENFWGNGFLQLPENKLIKTTLEKARRGIQITGKTKKIIAEIMEMLLTAGGSKKIILLMEALNAIAECDQADCLSSIGFSPNVQKSQNDCINVIYEYSLANFKNKIHMDELADLVGISPNSFCRYFKSRTSKTYSKFLLEIRVGQACKLLIENKLPLKQLCYESGFNNFTNFHKYFKLITGKSPLNYQKEFIQVKSNPLYE</sequence>
<accession>A0ABU1T6X4</accession>
<dbReference type="SUPFAM" id="SSF51182">
    <property type="entry name" value="RmlC-like cupins"/>
    <property type="match status" value="1"/>
</dbReference>
<dbReference type="SUPFAM" id="SSF46689">
    <property type="entry name" value="Homeodomain-like"/>
    <property type="match status" value="2"/>
</dbReference>
<organism evidence="5 6">
    <name type="scientific">Mucilaginibacter pocheonensis</name>
    <dbReference type="NCBI Taxonomy" id="398050"/>
    <lineage>
        <taxon>Bacteria</taxon>
        <taxon>Pseudomonadati</taxon>
        <taxon>Bacteroidota</taxon>
        <taxon>Sphingobacteriia</taxon>
        <taxon>Sphingobacteriales</taxon>
        <taxon>Sphingobacteriaceae</taxon>
        <taxon>Mucilaginibacter</taxon>
    </lineage>
</organism>
<dbReference type="PROSITE" id="PS00041">
    <property type="entry name" value="HTH_ARAC_FAMILY_1"/>
    <property type="match status" value="1"/>
</dbReference>
<feature type="domain" description="HTH araC/xylS-type" evidence="4">
    <location>
        <begin position="187"/>
        <end position="285"/>
    </location>
</feature>
<dbReference type="InterPro" id="IPR018062">
    <property type="entry name" value="HTH_AraC-typ_CS"/>
</dbReference>
<keyword evidence="1" id="KW-0805">Transcription regulation</keyword>
<evidence type="ECO:0000313" key="5">
    <source>
        <dbReference type="EMBL" id="MDR6941140.1"/>
    </source>
</evidence>
<dbReference type="InterPro" id="IPR014710">
    <property type="entry name" value="RmlC-like_jellyroll"/>
</dbReference>
<proteinExistence type="predicted"/>
<evidence type="ECO:0000313" key="6">
    <source>
        <dbReference type="Proteomes" id="UP001247620"/>
    </source>
</evidence>
<evidence type="ECO:0000256" key="1">
    <source>
        <dbReference type="ARBA" id="ARBA00023015"/>
    </source>
</evidence>
<dbReference type="EMBL" id="JAVDUU010000001">
    <property type="protein sequence ID" value="MDR6941140.1"/>
    <property type="molecule type" value="Genomic_DNA"/>
</dbReference>
<reference evidence="5 6" key="1">
    <citation type="submission" date="2023-07" db="EMBL/GenBank/DDBJ databases">
        <title>Sorghum-associated microbial communities from plants grown in Nebraska, USA.</title>
        <authorList>
            <person name="Schachtman D."/>
        </authorList>
    </citation>
    <scope>NUCLEOTIDE SEQUENCE [LARGE SCALE GENOMIC DNA]</scope>
    <source>
        <strain evidence="5 6">3262</strain>
    </source>
</reference>
<dbReference type="SMART" id="SM00342">
    <property type="entry name" value="HTH_ARAC"/>
    <property type="match status" value="1"/>
</dbReference>
<dbReference type="Proteomes" id="UP001247620">
    <property type="component" value="Unassembled WGS sequence"/>
</dbReference>
<keyword evidence="3" id="KW-0804">Transcription</keyword>
<evidence type="ECO:0000256" key="3">
    <source>
        <dbReference type="ARBA" id="ARBA00023163"/>
    </source>
</evidence>
<dbReference type="RefSeq" id="WP_310092543.1">
    <property type="nucleotide sequence ID" value="NZ_JAVDUU010000001.1"/>
</dbReference>
<dbReference type="Gene3D" id="1.10.10.60">
    <property type="entry name" value="Homeodomain-like"/>
    <property type="match status" value="2"/>
</dbReference>
<keyword evidence="2" id="KW-0238">DNA-binding</keyword>
<keyword evidence="6" id="KW-1185">Reference proteome</keyword>
<protein>
    <submittedName>
        <fullName evidence="5">AraC-like DNA-binding protein</fullName>
    </submittedName>
</protein>
<dbReference type="InterPro" id="IPR011051">
    <property type="entry name" value="RmlC_Cupin_sf"/>
</dbReference>
<dbReference type="Pfam" id="PF12833">
    <property type="entry name" value="HTH_18"/>
    <property type="match status" value="1"/>
</dbReference>
<dbReference type="InterPro" id="IPR018060">
    <property type="entry name" value="HTH_AraC"/>
</dbReference>
<gene>
    <name evidence="5" type="ORF">J2W55_000968</name>
</gene>
<dbReference type="Gene3D" id="2.60.120.10">
    <property type="entry name" value="Jelly Rolls"/>
    <property type="match status" value="1"/>
</dbReference>